<comment type="caution">
    <text evidence="1">The sequence shown here is derived from an EMBL/GenBank/DDBJ whole genome shotgun (WGS) entry which is preliminary data.</text>
</comment>
<proteinExistence type="predicted"/>
<organism evidence="1 2">
    <name type="scientific">Eucalyptus grandis</name>
    <name type="common">Flooded gum</name>
    <dbReference type="NCBI Taxonomy" id="71139"/>
    <lineage>
        <taxon>Eukaryota</taxon>
        <taxon>Viridiplantae</taxon>
        <taxon>Streptophyta</taxon>
        <taxon>Embryophyta</taxon>
        <taxon>Tracheophyta</taxon>
        <taxon>Spermatophyta</taxon>
        <taxon>Magnoliopsida</taxon>
        <taxon>eudicotyledons</taxon>
        <taxon>Gunneridae</taxon>
        <taxon>Pentapetalae</taxon>
        <taxon>rosids</taxon>
        <taxon>malvids</taxon>
        <taxon>Myrtales</taxon>
        <taxon>Myrtaceae</taxon>
        <taxon>Myrtoideae</taxon>
        <taxon>Eucalypteae</taxon>
        <taxon>Eucalyptus</taxon>
    </lineage>
</organism>
<reference evidence="1 2" key="1">
    <citation type="journal article" date="2014" name="Nature">
        <title>The genome of Eucalyptus grandis.</title>
        <authorList>
            <person name="Myburg A.A."/>
            <person name="Grattapaglia D."/>
            <person name="Tuskan G.A."/>
            <person name="Hellsten U."/>
            <person name="Hayes R.D."/>
            <person name="Grimwood J."/>
            <person name="Jenkins J."/>
            <person name="Lindquist E."/>
            <person name="Tice H."/>
            <person name="Bauer D."/>
            <person name="Goodstein D.M."/>
            <person name="Dubchak I."/>
            <person name="Poliakov A."/>
            <person name="Mizrachi E."/>
            <person name="Kullan A.R."/>
            <person name="Hussey S.G."/>
            <person name="Pinard D."/>
            <person name="van der Merwe K."/>
            <person name="Singh P."/>
            <person name="van Jaarsveld I."/>
            <person name="Silva-Junior O.B."/>
            <person name="Togawa R.C."/>
            <person name="Pappas M.R."/>
            <person name="Faria D.A."/>
            <person name="Sansaloni C.P."/>
            <person name="Petroli C.D."/>
            <person name="Yang X."/>
            <person name="Ranjan P."/>
            <person name="Tschaplinski T.J."/>
            <person name="Ye C.Y."/>
            <person name="Li T."/>
            <person name="Sterck L."/>
            <person name="Vanneste K."/>
            <person name="Murat F."/>
            <person name="Soler M."/>
            <person name="Clemente H.S."/>
            <person name="Saidi N."/>
            <person name="Cassan-Wang H."/>
            <person name="Dunand C."/>
            <person name="Hefer C.A."/>
            <person name="Bornberg-Bauer E."/>
            <person name="Kersting A.R."/>
            <person name="Vining K."/>
            <person name="Amarasinghe V."/>
            <person name="Ranik M."/>
            <person name="Naithani S."/>
            <person name="Elser J."/>
            <person name="Boyd A.E."/>
            <person name="Liston A."/>
            <person name="Spatafora J.W."/>
            <person name="Dharmwardhana P."/>
            <person name="Raja R."/>
            <person name="Sullivan C."/>
            <person name="Romanel E."/>
            <person name="Alves-Ferreira M."/>
            <person name="Kulheim C."/>
            <person name="Foley W."/>
            <person name="Carocha V."/>
            <person name="Paiva J."/>
            <person name="Kudrna D."/>
            <person name="Brommonschenkel S.H."/>
            <person name="Pasquali G."/>
            <person name="Byrne M."/>
            <person name="Rigault P."/>
            <person name="Tibbits J."/>
            <person name="Spokevicius A."/>
            <person name="Jones R.C."/>
            <person name="Steane D.A."/>
            <person name="Vaillancourt R.E."/>
            <person name="Potts B.M."/>
            <person name="Joubert F."/>
            <person name="Barry K."/>
            <person name="Pappas G.J."/>
            <person name="Strauss S.H."/>
            <person name="Jaiswal P."/>
            <person name="Grima-Pettenati J."/>
            <person name="Salse J."/>
            <person name="Van de Peer Y."/>
            <person name="Rokhsar D.S."/>
            <person name="Schmutz J."/>
        </authorList>
    </citation>
    <scope>NUCLEOTIDE SEQUENCE [LARGE SCALE GENOMIC DNA]</scope>
    <source>
        <strain evidence="2">cv. BRASUZ1</strain>
        <tissue evidence="1">Leaf extractions</tissue>
    </source>
</reference>
<gene>
    <name evidence="1" type="ORF">EUGRSUZ_B00782</name>
</gene>
<dbReference type="EMBL" id="CM064436">
    <property type="protein sequence ID" value="KAK3440508.1"/>
    <property type="molecule type" value="Genomic_DNA"/>
</dbReference>
<evidence type="ECO:0000313" key="2">
    <source>
        <dbReference type="Proteomes" id="UP000030711"/>
    </source>
</evidence>
<protein>
    <submittedName>
        <fullName evidence="1">Uncharacterized protein</fullName>
    </submittedName>
</protein>
<accession>A0ACC3LNL6</accession>
<evidence type="ECO:0000313" key="1">
    <source>
        <dbReference type="EMBL" id="KAK3440508.1"/>
    </source>
</evidence>
<sequence length="677" mass="75448">MSCSSLSLLFFLISLQIHFLAPAASAFPLFQECAPSNCGGQEVSYPFRLDKQPTYCGHPGYELDCDGDSLTLSIESLEYRVIHMNTRTQILVVVRMNLSEDICLETYNETTLDLNLFNYTSNDLNSTLFYNCDSRPNLTLPTSPPYRFSCPNSKDGYFVPGDNLPKPLLSTCSSIVHVPISKSEPLGFPPPSMDGNNNPTISEILNERFEITWILNTSQCESCNKSGGRCGYGWAGQEFCCFCPEGVYSTTCGRPGMLKESRHVQNIPPIQYTERMAASGVGIGITLIIMLSFRNKRVIRIIMALIKHRSEQFNGETKIEGLVSSRRYTYKDIKRMTNSFKEKLGEGGYGCVYKGKLRDDQFVAVKLLKKLKGNAEEFFNEVASISRTSHINVVNLLGFCFEGRKRALVYEFMPNGSLEKFIFNKSNTLEVDRQLSWDTLYQISLGIAHGLEEESIVSLLGARGTVGYIAPELIIRNIGGVSHKSDVYSYGMMVLEMISRRKNIEVTVDHTSEIYFPHWVHQRLELREELGLHGITSEEDEGIAKKMIVIGLWCIQIDPRARPSMTGVVEMLKGSVDTLQIPPRPSLSSLSRSPEGSGPITGGILCWGSGDIRICMISSDDGRTSVRLGGVSGVGVGVGEKLLLRGWDESNLDSRRGGPCVWFVLNFVVGLRLVYWV</sequence>
<name>A0ACC3LNL6_EUCGR</name>
<keyword evidence="2" id="KW-1185">Reference proteome</keyword>
<dbReference type="Proteomes" id="UP000030711">
    <property type="component" value="Chromosome 2"/>
</dbReference>